<accession>A0A381TF76</accession>
<dbReference type="Gene3D" id="3.40.30.10">
    <property type="entry name" value="Glutaredoxin"/>
    <property type="match status" value="1"/>
</dbReference>
<dbReference type="EMBL" id="UINC01004495">
    <property type="protein sequence ID" value="SVA14740.1"/>
    <property type="molecule type" value="Genomic_DNA"/>
</dbReference>
<name>A0A381TF76_9ZZZZ</name>
<dbReference type="InterPro" id="IPR036249">
    <property type="entry name" value="Thioredoxin-like_sf"/>
</dbReference>
<dbReference type="AlphaFoldDB" id="A0A381TF76"/>
<evidence type="ECO:0000313" key="1">
    <source>
        <dbReference type="EMBL" id="SVA14740.1"/>
    </source>
</evidence>
<reference evidence="1" key="1">
    <citation type="submission" date="2018-05" db="EMBL/GenBank/DDBJ databases">
        <authorList>
            <person name="Lanie J.A."/>
            <person name="Ng W.-L."/>
            <person name="Kazmierczak K.M."/>
            <person name="Andrzejewski T.M."/>
            <person name="Davidsen T.M."/>
            <person name="Wayne K.J."/>
            <person name="Tettelin H."/>
            <person name="Glass J.I."/>
            <person name="Rusch D."/>
            <person name="Podicherti R."/>
            <person name="Tsui H.-C.T."/>
            <person name="Winkler M.E."/>
        </authorList>
    </citation>
    <scope>NUCLEOTIDE SEQUENCE</scope>
</reference>
<proteinExistence type="predicted"/>
<organism evidence="1">
    <name type="scientific">marine metagenome</name>
    <dbReference type="NCBI Taxonomy" id="408172"/>
    <lineage>
        <taxon>unclassified sequences</taxon>
        <taxon>metagenomes</taxon>
        <taxon>ecological metagenomes</taxon>
    </lineage>
</organism>
<sequence length="56" mass="6547">MYEKEYTYIDVTETEDITAAFFKKFPGVRTVPQLALSDGHHIGGYKELKKWLNHTE</sequence>
<gene>
    <name evidence="1" type="ORF">METZ01_LOCUS67594</name>
</gene>
<dbReference type="PROSITE" id="PS51354">
    <property type="entry name" value="GLUTAREDOXIN_2"/>
    <property type="match status" value="1"/>
</dbReference>
<protein>
    <submittedName>
        <fullName evidence="1">Uncharacterized protein</fullName>
    </submittedName>
</protein>
<dbReference type="SUPFAM" id="SSF52833">
    <property type="entry name" value="Thioredoxin-like"/>
    <property type="match status" value="1"/>
</dbReference>